<protein>
    <recommendedName>
        <fullName evidence="3">Tunicamycin resistance protein</fullName>
    </recommendedName>
</protein>
<comment type="caution">
    <text evidence="1">The sequence shown here is derived from an EMBL/GenBank/DDBJ whole genome shotgun (WGS) entry which is preliminary data.</text>
</comment>
<dbReference type="SUPFAM" id="SSF52540">
    <property type="entry name" value="P-loop containing nucleoside triphosphate hydrolases"/>
    <property type="match status" value="1"/>
</dbReference>
<sequence length="173" mass="20084">MIILINGSFAVGKTTTAELLVPRLYHSMLYDPEIVGAGLAHIARPIEKFEDFQDLTAWRPLVVETARVLKQVYGRTLVMPMTIWHRPYFEEITAGLRQVDPHLYHFCLTAREETLYARLEQRQHEHTAESLAWIRERFQRCVTAFESPAFATHIPTDEKRPAEIVEEILGQIR</sequence>
<dbReference type="InterPro" id="IPR027417">
    <property type="entry name" value="P-loop_NTPase"/>
</dbReference>
<dbReference type="Gene3D" id="3.40.50.300">
    <property type="entry name" value="P-loop containing nucleotide triphosphate hydrolases"/>
    <property type="match status" value="1"/>
</dbReference>
<gene>
    <name evidence="1" type="ORF">KSB_57700</name>
</gene>
<dbReference type="EMBL" id="BNJG01000002">
    <property type="protein sequence ID" value="GHO57295.1"/>
    <property type="molecule type" value="Genomic_DNA"/>
</dbReference>
<accession>A0ABQ3UYB0</accession>
<evidence type="ECO:0000313" key="2">
    <source>
        <dbReference type="Proteomes" id="UP000654345"/>
    </source>
</evidence>
<keyword evidence="2" id="KW-1185">Reference proteome</keyword>
<name>A0ABQ3UYB0_9CHLR</name>
<evidence type="ECO:0008006" key="3">
    <source>
        <dbReference type="Google" id="ProtNLM"/>
    </source>
</evidence>
<reference evidence="1 2" key="1">
    <citation type="journal article" date="2021" name="Int. J. Syst. Evol. Microbiol.">
        <title>Reticulibacter mediterranei gen. nov., sp. nov., within the new family Reticulibacteraceae fam. nov., and Ktedonospora formicarum gen. nov., sp. nov., Ktedonobacter robiniae sp. nov., Dictyobacter formicarum sp. nov. and Dictyobacter arantiisoli sp. nov., belonging to the class Ktedonobacteria.</title>
        <authorList>
            <person name="Yabe S."/>
            <person name="Zheng Y."/>
            <person name="Wang C.M."/>
            <person name="Sakai Y."/>
            <person name="Abe K."/>
            <person name="Yokota A."/>
            <person name="Donadio S."/>
            <person name="Cavaletti L."/>
            <person name="Monciardini P."/>
        </authorList>
    </citation>
    <scope>NUCLEOTIDE SEQUENCE [LARGE SCALE GENOMIC DNA]</scope>
    <source>
        <strain evidence="1 2">SOSP1-30</strain>
    </source>
</reference>
<evidence type="ECO:0000313" key="1">
    <source>
        <dbReference type="EMBL" id="GHO57295.1"/>
    </source>
</evidence>
<organism evidence="1 2">
    <name type="scientific">Ktedonobacter robiniae</name>
    <dbReference type="NCBI Taxonomy" id="2778365"/>
    <lineage>
        <taxon>Bacteria</taxon>
        <taxon>Bacillati</taxon>
        <taxon>Chloroflexota</taxon>
        <taxon>Ktedonobacteria</taxon>
        <taxon>Ktedonobacterales</taxon>
        <taxon>Ktedonobacteraceae</taxon>
        <taxon>Ktedonobacter</taxon>
    </lineage>
</organism>
<dbReference type="Pfam" id="PF13238">
    <property type="entry name" value="AAA_18"/>
    <property type="match status" value="1"/>
</dbReference>
<dbReference type="RefSeq" id="WP_201373712.1">
    <property type="nucleotide sequence ID" value="NZ_BNJG01000002.1"/>
</dbReference>
<dbReference type="Proteomes" id="UP000654345">
    <property type="component" value="Unassembled WGS sequence"/>
</dbReference>
<proteinExistence type="predicted"/>